<keyword evidence="10" id="KW-0963">Cytoplasm</keyword>
<dbReference type="Pfam" id="PF16692">
    <property type="entry name" value="Folliculin_C"/>
    <property type="match status" value="1"/>
</dbReference>
<evidence type="ECO:0000256" key="9">
    <source>
        <dbReference type="ARBA" id="ARBA00022468"/>
    </source>
</evidence>
<evidence type="ECO:0000256" key="1">
    <source>
        <dbReference type="ARBA" id="ARBA00004123"/>
    </source>
</evidence>
<dbReference type="PANTHER" id="PTHR31441:SF2">
    <property type="entry name" value="FOLLICULIN"/>
    <property type="match status" value="1"/>
</dbReference>
<evidence type="ECO:0000313" key="19">
    <source>
        <dbReference type="Proteomes" id="UP001479436"/>
    </source>
</evidence>
<evidence type="ECO:0000256" key="13">
    <source>
        <dbReference type="ARBA" id="ARBA00023228"/>
    </source>
</evidence>
<dbReference type="PROSITE" id="PS51834">
    <property type="entry name" value="DENN_FLCN_SMCR8"/>
    <property type="match status" value="1"/>
</dbReference>
<dbReference type="Gene3D" id="3.40.50.12430">
    <property type="match status" value="1"/>
</dbReference>
<keyword evidence="9" id="KW-0343">GTPase activation</keyword>
<evidence type="ECO:0000256" key="7">
    <source>
        <dbReference type="ARBA" id="ARBA00009987"/>
    </source>
</evidence>
<name>A0ABR2X4Q3_9FUNG</name>
<dbReference type="PANTHER" id="PTHR31441">
    <property type="entry name" value="FOLLICULIN FAMILY MEMBER"/>
    <property type="match status" value="1"/>
</dbReference>
<feature type="compositionally biased region" description="Polar residues" evidence="16">
    <location>
        <begin position="60"/>
        <end position="79"/>
    </location>
</feature>
<keyword evidence="15" id="KW-0966">Cell projection</keyword>
<keyword evidence="11" id="KW-0472">Membrane</keyword>
<keyword evidence="13" id="KW-0458">Lysosome</keyword>
<evidence type="ECO:0000256" key="4">
    <source>
        <dbReference type="ARBA" id="ARBA00004300"/>
    </source>
</evidence>
<evidence type="ECO:0000313" key="18">
    <source>
        <dbReference type="EMBL" id="KAK9768723.1"/>
    </source>
</evidence>
<dbReference type="InterPro" id="IPR037521">
    <property type="entry name" value="FLCN/SMCR8_DENN"/>
</dbReference>
<evidence type="ECO:0000256" key="3">
    <source>
        <dbReference type="ARBA" id="ARBA00004186"/>
    </source>
</evidence>
<dbReference type="Pfam" id="PF11704">
    <property type="entry name" value="Folliculin"/>
    <property type="match status" value="1"/>
</dbReference>
<evidence type="ECO:0000256" key="11">
    <source>
        <dbReference type="ARBA" id="ARBA00023136"/>
    </source>
</evidence>
<comment type="subcellular location">
    <subcellularLocation>
        <location evidence="2">Cell projection</location>
        <location evidence="2">Cilium</location>
    </subcellularLocation>
    <subcellularLocation>
        <location evidence="4">Cytoplasm</location>
        <location evidence="4">Cytoskeleton</location>
        <location evidence="4">Microtubule organizing center</location>
        <location evidence="4">Centrosome</location>
    </subcellularLocation>
    <subcellularLocation>
        <location evidence="3">Cytoplasm</location>
        <location evidence="3">Cytoskeleton</location>
        <location evidence="3">Spindle</location>
    </subcellularLocation>
    <subcellularLocation>
        <location evidence="5">Cytoplasm</location>
        <location evidence="5">Cytosol</location>
    </subcellularLocation>
    <subcellularLocation>
        <location evidence="6">Lysosome membrane</location>
    </subcellularLocation>
    <subcellularLocation>
        <location evidence="1">Nucleus</location>
    </subcellularLocation>
</comment>
<dbReference type="Proteomes" id="UP001479436">
    <property type="component" value="Unassembled WGS sequence"/>
</dbReference>
<comment type="similarity">
    <text evidence="7">Belongs to the folliculin family.</text>
</comment>
<proteinExistence type="inferred from homology"/>
<evidence type="ECO:0000256" key="15">
    <source>
        <dbReference type="ARBA" id="ARBA00023273"/>
    </source>
</evidence>
<dbReference type="InterPro" id="IPR037520">
    <property type="entry name" value="Folliculin/SMCR8_longin"/>
</dbReference>
<feature type="region of interest" description="Disordered" evidence="16">
    <location>
        <begin position="60"/>
        <end position="96"/>
    </location>
</feature>
<accession>A0ABR2X4Q3</accession>
<feature type="region of interest" description="Disordered" evidence="16">
    <location>
        <begin position="115"/>
        <end position="136"/>
    </location>
</feature>
<dbReference type="InterPro" id="IPR032035">
    <property type="entry name" value="Folliculin_DENN"/>
</dbReference>
<evidence type="ECO:0000259" key="17">
    <source>
        <dbReference type="PROSITE" id="PS51834"/>
    </source>
</evidence>
<evidence type="ECO:0000256" key="2">
    <source>
        <dbReference type="ARBA" id="ARBA00004138"/>
    </source>
</evidence>
<feature type="compositionally biased region" description="Polar residues" evidence="16">
    <location>
        <begin position="86"/>
        <end position="96"/>
    </location>
</feature>
<sequence length="462" mass="51836">MNALVSLVHFCEVHGPSVVFCTQPYHASHSVFLSEAISPDSPNPQHNISLSTSYSFSYSHNTTPTSTKPQSTVNLTTPPTIRRNTEPNAFTFPSQSSQCPSCTATLPPLEVPIDLEKPPNASLSARSTESKGFLTRDNETPDVTYIGTRSPLHPRLYSALRQACVRSLSCEFCPGREGPVLFGDDKNGYVLSYMFKLKDRQARGSQRWYSFIFLMSDRLYLVTSWPFLVNKFKTLASELQSKAEKVYDKEKGSLMDNPQDLIRNRSSFGPVAPDQFLRRRGSQSLRSLDELLGVKNIFADLHSNFSWILKACSRRLQEKQVEGQPMIGSNDEFGLFNNSLIDAITNTMKIPNTPAKEENAIKNLIELAKLLEHKAFRKLVFNCVIGNQVIVRGNEEPLVKSIISVLQEIIPLGCSSVMSYEGSYQEIWKCNLLGLKSDVEFPEDVDRTSSVLLDILFERTSL</sequence>
<gene>
    <name evidence="18" type="ORF">K7432_000406</name>
</gene>
<dbReference type="InterPro" id="IPR021713">
    <property type="entry name" value="Folliculin"/>
</dbReference>
<feature type="domain" description="UDENN FLCN/SMCR8-type" evidence="17">
    <location>
        <begin position="124"/>
        <end position="462"/>
    </location>
</feature>
<evidence type="ECO:0000256" key="12">
    <source>
        <dbReference type="ARBA" id="ARBA00023212"/>
    </source>
</evidence>
<keyword evidence="19" id="KW-1185">Reference proteome</keyword>
<reference evidence="18 19" key="1">
    <citation type="submission" date="2023-04" db="EMBL/GenBank/DDBJ databases">
        <title>Genome of Basidiobolus ranarum AG-B5.</title>
        <authorList>
            <person name="Stajich J.E."/>
            <person name="Carter-House D."/>
            <person name="Gryganskyi A."/>
        </authorList>
    </citation>
    <scope>NUCLEOTIDE SEQUENCE [LARGE SCALE GENOMIC DNA]</scope>
    <source>
        <strain evidence="18 19">AG-B5</strain>
    </source>
</reference>
<evidence type="ECO:0000256" key="16">
    <source>
        <dbReference type="SAM" id="MobiDB-lite"/>
    </source>
</evidence>
<keyword evidence="14" id="KW-0539">Nucleus</keyword>
<dbReference type="EMBL" id="JASJQH010000007">
    <property type="protein sequence ID" value="KAK9768723.1"/>
    <property type="molecule type" value="Genomic_DNA"/>
</dbReference>
<evidence type="ECO:0000256" key="5">
    <source>
        <dbReference type="ARBA" id="ARBA00004514"/>
    </source>
</evidence>
<evidence type="ECO:0000256" key="14">
    <source>
        <dbReference type="ARBA" id="ARBA00023242"/>
    </source>
</evidence>
<organism evidence="18 19">
    <name type="scientific">Basidiobolus ranarum</name>
    <dbReference type="NCBI Taxonomy" id="34480"/>
    <lineage>
        <taxon>Eukaryota</taxon>
        <taxon>Fungi</taxon>
        <taxon>Fungi incertae sedis</taxon>
        <taxon>Zoopagomycota</taxon>
        <taxon>Entomophthoromycotina</taxon>
        <taxon>Basidiobolomycetes</taxon>
        <taxon>Basidiobolales</taxon>
        <taxon>Basidiobolaceae</taxon>
        <taxon>Basidiobolus</taxon>
    </lineage>
</organism>
<comment type="caution">
    <text evidence="18">The sequence shown here is derived from an EMBL/GenBank/DDBJ whole genome shotgun (WGS) entry which is preliminary data.</text>
</comment>
<evidence type="ECO:0000256" key="10">
    <source>
        <dbReference type="ARBA" id="ARBA00022490"/>
    </source>
</evidence>
<evidence type="ECO:0000256" key="8">
    <source>
        <dbReference type="ARBA" id="ARBA00021824"/>
    </source>
</evidence>
<keyword evidence="12" id="KW-0206">Cytoskeleton</keyword>
<protein>
    <recommendedName>
        <fullName evidence="8">Folliculin</fullName>
    </recommendedName>
</protein>
<evidence type="ECO:0000256" key="6">
    <source>
        <dbReference type="ARBA" id="ARBA00004656"/>
    </source>
</evidence>